<feature type="domain" description="SH3b" evidence="6">
    <location>
        <begin position="23"/>
        <end position="85"/>
    </location>
</feature>
<evidence type="ECO:0000256" key="1">
    <source>
        <dbReference type="ARBA" id="ARBA00007074"/>
    </source>
</evidence>
<comment type="similarity">
    <text evidence="1">Belongs to the peptidase C40 family.</text>
</comment>
<dbReference type="PROSITE" id="PS51935">
    <property type="entry name" value="NLPC_P60"/>
    <property type="match status" value="1"/>
</dbReference>
<dbReference type="EMBL" id="QLUW01000002">
    <property type="protein sequence ID" value="RAP75799.1"/>
    <property type="molecule type" value="Genomic_DNA"/>
</dbReference>
<comment type="caution">
    <text evidence="8">The sequence shown here is derived from an EMBL/GenBank/DDBJ whole genome shotgun (WGS) entry which is preliminary data.</text>
</comment>
<reference evidence="8 9" key="1">
    <citation type="submission" date="2018-06" db="EMBL/GenBank/DDBJ databases">
        <title>Paenibacillus montanisoli sp. nov., isolated from mountain area soil.</title>
        <authorList>
            <person name="Wu M."/>
        </authorList>
    </citation>
    <scope>NUCLEOTIDE SEQUENCE [LARGE SCALE GENOMIC DNA]</scope>
    <source>
        <strain evidence="8 9">RA17</strain>
    </source>
</reference>
<proteinExistence type="inferred from homology"/>
<evidence type="ECO:0000256" key="5">
    <source>
        <dbReference type="SAM" id="SignalP"/>
    </source>
</evidence>
<dbReference type="RefSeq" id="WP_112882024.1">
    <property type="nucleotide sequence ID" value="NZ_QLUW01000002.1"/>
</dbReference>
<gene>
    <name evidence="8" type="ORF">DL346_10160</name>
</gene>
<evidence type="ECO:0000313" key="9">
    <source>
        <dbReference type="Proteomes" id="UP000249260"/>
    </source>
</evidence>
<dbReference type="Gene3D" id="3.90.1720.10">
    <property type="entry name" value="endopeptidase domain like (from Nostoc punctiforme)"/>
    <property type="match status" value="1"/>
</dbReference>
<dbReference type="Pfam" id="PF08239">
    <property type="entry name" value="SH3_3"/>
    <property type="match status" value="1"/>
</dbReference>
<dbReference type="InterPro" id="IPR038765">
    <property type="entry name" value="Papain-like_cys_pep_sf"/>
</dbReference>
<dbReference type="PANTHER" id="PTHR47053:SF1">
    <property type="entry name" value="MUREIN DD-ENDOPEPTIDASE MEPH-RELATED"/>
    <property type="match status" value="1"/>
</dbReference>
<dbReference type="InterPro" id="IPR003646">
    <property type="entry name" value="SH3-like_bac-type"/>
</dbReference>
<dbReference type="InterPro" id="IPR051202">
    <property type="entry name" value="Peptidase_C40"/>
</dbReference>
<keyword evidence="9" id="KW-1185">Reference proteome</keyword>
<feature type="chain" id="PRO_5016442595" evidence="5">
    <location>
        <begin position="24"/>
        <end position="222"/>
    </location>
</feature>
<evidence type="ECO:0000259" key="7">
    <source>
        <dbReference type="PROSITE" id="PS51935"/>
    </source>
</evidence>
<dbReference type="PANTHER" id="PTHR47053">
    <property type="entry name" value="MUREIN DD-ENDOPEPTIDASE MEPH-RELATED"/>
    <property type="match status" value="1"/>
</dbReference>
<keyword evidence="3" id="KW-0378">Hydrolase</keyword>
<keyword evidence="5" id="KW-0732">Signal</keyword>
<dbReference type="OrthoDB" id="9813118at2"/>
<dbReference type="AlphaFoldDB" id="A0A328TZD6"/>
<organism evidence="8 9">
    <name type="scientific">Paenibacillus montanisoli</name>
    <dbReference type="NCBI Taxonomy" id="2081970"/>
    <lineage>
        <taxon>Bacteria</taxon>
        <taxon>Bacillati</taxon>
        <taxon>Bacillota</taxon>
        <taxon>Bacilli</taxon>
        <taxon>Bacillales</taxon>
        <taxon>Paenibacillaceae</taxon>
        <taxon>Paenibacillus</taxon>
    </lineage>
</organism>
<dbReference type="Gene3D" id="2.30.30.40">
    <property type="entry name" value="SH3 Domains"/>
    <property type="match status" value="1"/>
</dbReference>
<keyword evidence="2" id="KW-0645">Protease</keyword>
<accession>A0A328TZD6</accession>
<feature type="signal peptide" evidence="5">
    <location>
        <begin position="1"/>
        <end position="23"/>
    </location>
</feature>
<evidence type="ECO:0000256" key="4">
    <source>
        <dbReference type="ARBA" id="ARBA00022807"/>
    </source>
</evidence>
<dbReference type="Proteomes" id="UP000249260">
    <property type="component" value="Unassembled WGS sequence"/>
</dbReference>
<protein>
    <submittedName>
        <fullName evidence="8">Uncharacterized protein</fullName>
    </submittedName>
</protein>
<sequence length="222" mass="24309">MKKTIAAIVVGCALLTGASSAFAATATVERTVNFRTAPSTGSTTYGYLKSGTRLTVLKTVNRYWLKVQSGSRVGYVSTNYVGPVSGSTSASKSTSTGSRIVATAKNYLGDFKYRWGSEPWNTSYRYSDCSAFVQLVYNKKHGFGLPRSSYQQARVGRYVSKSTLHLGDLVFFDTNNDRKINHVGIYIGSGKFIHSSPTNRVGTSSLTSGYWKNHYVTARRVI</sequence>
<dbReference type="InterPro" id="IPR000064">
    <property type="entry name" value="NLP_P60_dom"/>
</dbReference>
<feature type="domain" description="NlpC/P60" evidence="7">
    <location>
        <begin position="94"/>
        <end position="222"/>
    </location>
</feature>
<dbReference type="InterPro" id="IPR036028">
    <property type="entry name" value="SH3-like_dom_sf"/>
</dbReference>
<evidence type="ECO:0000259" key="6">
    <source>
        <dbReference type="PROSITE" id="PS51781"/>
    </source>
</evidence>
<dbReference type="Pfam" id="PF00877">
    <property type="entry name" value="NLPC_P60"/>
    <property type="match status" value="1"/>
</dbReference>
<keyword evidence="4" id="KW-0788">Thiol protease</keyword>
<dbReference type="GO" id="GO:0006508">
    <property type="term" value="P:proteolysis"/>
    <property type="evidence" value="ECO:0007669"/>
    <property type="project" value="UniProtKB-KW"/>
</dbReference>
<dbReference type="GO" id="GO:0008234">
    <property type="term" value="F:cysteine-type peptidase activity"/>
    <property type="evidence" value="ECO:0007669"/>
    <property type="project" value="UniProtKB-KW"/>
</dbReference>
<dbReference type="SUPFAM" id="SSF54001">
    <property type="entry name" value="Cysteine proteinases"/>
    <property type="match status" value="1"/>
</dbReference>
<dbReference type="PROSITE" id="PS51781">
    <property type="entry name" value="SH3B"/>
    <property type="match status" value="1"/>
</dbReference>
<dbReference type="SUPFAM" id="SSF50044">
    <property type="entry name" value="SH3-domain"/>
    <property type="match status" value="1"/>
</dbReference>
<dbReference type="SMART" id="SM00287">
    <property type="entry name" value="SH3b"/>
    <property type="match status" value="1"/>
</dbReference>
<evidence type="ECO:0000256" key="2">
    <source>
        <dbReference type="ARBA" id="ARBA00022670"/>
    </source>
</evidence>
<name>A0A328TZD6_9BACL</name>
<evidence type="ECO:0000313" key="8">
    <source>
        <dbReference type="EMBL" id="RAP75799.1"/>
    </source>
</evidence>
<evidence type="ECO:0000256" key="3">
    <source>
        <dbReference type="ARBA" id="ARBA00022801"/>
    </source>
</evidence>